<dbReference type="Proteomes" id="UP000037020">
    <property type="component" value="Unassembled WGS sequence"/>
</dbReference>
<dbReference type="InterPro" id="IPR008775">
    <property type="entry name" value="Phytyl_CoA_dOase-like"/>
</dbReference>
<gene>
    <name evidence="3" type="ORF">ADK38_08510</name>
</gene>
<accession>A0ABR5JAK1</accession>
<name>A0ABR5JAK1_9ACTN</name>
<organism evidence="3 4">
    <name type="scientific">Streptomyces varsoviensis</name>
    <dbReference type="NCBI Taxonomy" id="67373"/>
    <lineage>
        <taxon>Bacteria</taxon>
        <taxon>Bacillati</taxon>
        <taxon>Actinomycetota</taxon>
        <taxon>Actinomycetes</taxon>
        <taxon>Kitasatosporales</taxon>
        <taxon>Streptomycetaceae</taxon>
        <taxon>Streptomyces</taxon>
    </lineage>
</organism>
<evidence type="ECO:0000256" key="2">
    <source>
        <dbReference type="ARBA" id="ARBA00023004"/>
    </source>
</evidence>
<protein>
    <submittedName>
        <fullName evidence="3">Mitomycin antibiotic biosynthesis protein</fullName>
    </submittedName>
</protein>
<keyword evidence="1" id="KW-0479">Metal-binding</keyword>
<evidence type="ECO:0000313" key="3">
    <source>
        <dbReference type="EMBL" id="KOG90484.1"/>
    </source>
</evidence>
<reference evidence="3 4" key="1">
    <citation type="submission" date="2015-07" db="EMBL/GenBank/DDBJ databases">
        <authorList>
            <person name="Ju K.-S."/>
            <person name="Doroghazi J.R."/>
            <person name="Metcalf W.W."/>
        </authorList>
    </citation>
    <scope>NUCLEOTIDE SEQUENCE [LARGE SCALE GENOMIC DNA]</scope>
    <source>
        <strain evidence="3 4">NRRL B-3589</strain>
    </source>
</reference>
<dbReference type="Pfam" id="PF05721">
    <property type="entry name" value="PhyH"/>
    <property type="match status" value="1"/>
</dbReference>
<comment type="caution">
    <text evidence="3">The sequence shown here is derived from an EMBL/GenBank/DDBJ whole genome shotgun (WGS) entry which is preliminary data.</text>
</comment>
<evidence type="ECO:0000313" key="4">
    <source>
        <dbReference type="Proteomes" id="UP000037020"/>
    </source>
</evidence>
<proteinExistence type="predicted"/>
<dbReference type="SUPFAM" id="SSF51197">
    <property type="entry name" value="Clavaminate synthase-like"/>
    <property type="match status" value="1"/>
</dbReference>
<dbReference type="RefSeq" id="WP_030883990.1">
    <property type="nucleotide sequence ID" value="NZ_JBIRHZ010000004.1"/>
</dbReference>
<dbReference type="Gene3D" id="2.60.120.620">
    <property type="entry name" value="q2cbj1_9rhob like domain"/>
    <property type="match status" value="1"/>
</dbReference>
<dbReference type="EMBL" id="LGUT01000705">
    <property type="protein sequence ID" value="KOG90484.1"/>
    <property type="molecule type" value="Genomic_DNA"/>
</dbReference>
<dbReference type="PANTHER" id="PTHR20883">
    <property type="entry name" value="PHYTANOYL-COA DIOXYGENASE DOMAIN CONTAINING 1"/>
    <property type="match status" value="1"/>
</dbReference>
<sequence>MADLARFPPSAAPQDLIDAIERHGVVVAEHLLAPDLLDRLNAELDPLLERAAPDHGKAFLNPTLSEFFGERTRHLTGVSAVSRVFATEILTHPLLLAVCDAFLLPGCARYQLNLAHVIDRGPGARRQWPHRDDEGWDVYLPCGHPELQVASVLALRDFTADNGATLVVPGSHRWPDRARTATDAELVPAEMSAGSAVIYLGSTLHAGGANSTTDQWRRGMQVSYALGWLRTEENHFLTTPPDIARTLPRRSQELLGYAVHDAVERQGGALGHVDLREPVELLAEGAL</sequence>
<keyword evidence="4" id="KW-1185">Reference proteome</keyword>
<keyword evidence="2" id="KW-0408">Iron</keyword>
<evidence type="ECO:0000256" key="1">
    <source>
        <dbReference type="ARBA" id="ARBA00022723"/>
    </source>
</evidence>
<dbReference type="PANTHER" id="PTHR20883:SF15">
    <property type="entry name" value="PHYTANOYL-COA DIOXYGENASE DOMAIN-CONTAINING PROTEIN 1"/>
    <property type="match status" value="1"/>
</dbReference>